<sequence length="107" mass="12411">MSFISFWGRFIFFANLLHEKKYWILNLYLFPEVISVGKDCWLTVRVSEKIARIVRTTADLMGLSVSELLRQAILEKLERMNLIGSEIKAVLSRIEGDSDGEEVKKCR</sequence>
<name>A0A7C3UEQ8_9EURY</name>
<comment type="caution">
    <text evidence="1">The sequence shown here is derived from an EMBL/GenBank/DDBJ whole genome shotgun (WGS) entry which is preliminary data.</text>
</comment>
<accession>A0A7C3UEQ8</accession>
<dbReference type="AlphaFoldDB" id="A0A7C3UEQ8"/>
<dbReference type="Pfam" id="PF19807">
    <property type="entry name" value="DUF6290"/>
    <property type="match status" value="1"/>
</dbReference>
<evidence type="ECO:0000313" key="1">
    <source>
        <dbReference type="EMBL" id="HGE67054.1"/>
    </source>
</evidence>
<dbReference type="InterPro" id="IPR046257">
    <property type="entry name" value="DUF6290"/>
</dbReference>
<organism evidence="1">
    <name type="scientific">Geoglobus ahangari</name>
    <dbReference type="NCBI Taxonomy" id="113653"/>
    <lineage>
        <taxon>Archaea</taxon>
        <taxon>Methanobacteriati</taxon>
        <taxon>Methanobacteriota</taxon>
        <taxon>Archaeoglobi</taxon>
        <taxon>Archaeoglobales</taxon>
        <taxon>Archaeoglobaceae</taxon>
        <taxon>Geoglobus</taxon>
    </lineage>
</organism>
<gene>
    <name evidence="1" type="ORF">ENX77_08090</name>
</gene>
<proteinExistence type="predicted"/>
<reference evidence="1" key="1">
    <citation type="journal article" date="2020" name="mSystems">
        <title>Genome- and Community-Level Interaction Insights into Carbon Utilization and Element Cycling Functions of Hydrothermarchaeota in Hydrothermal Sediment.</title>
        <authorList>
            <person name="Zhou Z."/>
            <person name="Liu Y."/>
            <person name="Xu W."/>
            <person name="Pan J."/>
            <person name="Luo Z.H."/>
            <person name="Li M."/>
        </authorList>
    </citation>
    <scope>NUCLEOTIDE SEQUENCE [LARGE SCALE GENOMIC DNA]</scope>
    <source>
        <strain evidence="1">SpSt-97</strain>
    </source>
</reference>
<protein>
    <submittedName>
        <fullName evidence="1">CopG family transcriptional regulator</fullName>
    </submittedName>
</protein>
<dbReference type="EMBL" id="DTPI01000038">
    <property type="protein sequence ID" value="HGE67054.1"/>
    <property type="molecule type" value="Genomic_DNA"/>
</dbReference>